<dbReference type="AlphaFoldDB" id="A0A317U0H5"/>
<dbReference type="EMBL" id="QHJG01000040">
    <property type="protein sequence ID" value="PWY54236.1"/>
    <property type="molecule type" value="Genomic_DNA"/>
</dbReference>
<organism evidence="1 2">
    <name type="scientific">Legionella qingyii</name>
    <dbReference type="NCBI Taxonomy" id="2184757"/>
    <lineage>
        <taxon>Bacteria</taxon>
        <taxon>Pseudomonadati</taxon>
        <taxon>Pseudomonadota</taxon>
        <taxon>Gammaproteobacteria</taxon>
        <taxon>Legionellales</taxon>
        <taxon>Legionellaceae</taxon>
        <taxon>Legionella</taxon>
    </lineage>
</organism>
<name>A0A317U0H5_9GAMM</name>
<dbReference type="Proteomes" id="UP000247152">
    <property type="component" value="Unassembled WGS sequence"/>
</dbReference>
<evidence type="ECO:0000313" key="2">
    <source>
        <dbReference type="Proteomes" id="UP000247152"/>
    </source>
</evidence>
<sequence>MVTRNEDYDVKLLLLFGQETIKLMEETLWLSVSNPVLVGYFEPKETNGNGNFLFQLLKKV</sequence>
<evidence type="ECO:0000313" key="1">
    <source>
        <dbReference type="EMBL" id="PWY54236.1"/>
    </source>
</evidence>
<proteinExistence type="predicted"/>
<reference evidence="1 2" key="1">
    <citation type="submission" date="2018-05" db="EMBL/GenBank/DDBJ databases">
        <title>Legionella qingyii sp.nov., whole genome shotgun sequence.</title>
        <authorList>
            <person name="Wu H."/>
            <person name="Zhu Q."/>
            <person name="Hu C."/>
        </authorList>
    </citation>
    <scope>NUCLEOTIDE SEQUENCE [LARGE SCALE GENOMIC DNA]</scope>
    <source>
        <strain evidence="1 2">HEB18</strain>
    </source>
</reference>
<protein>
    <submittedName>
        <fullName evidence="1">Uncharacterized protein</fullName>
    </submittedName>
</protein>
<accession>A0A317U0H5</accession>
<gene>
    <name evidence="1" type="ORF">DGG96_18090</name>
</gene>
<comment type="caution">
    <text evidence="1">The sequence shown here is derived from an EMBL/GenBank/DDBJ whole genome shotgun (WGS) entry which is preliminary data.</text>
</comment>